<gene>
    <name evidence="3" type="ORF">QP939_14980</name>
</gene>
<organism evidence="3 4">
    <name type="scientific">Amycolatopsis nalaikhensis</name>
    <dbReference type="NCBI Taxonomy" id="715472"/>
    <lineage>
        <taxon>Bacteria</taxon>
        <taxon>Bacillati</taxon>
        <taxon>Actinomycetota</taxon>
        <taxon>Actinomycetes</taxon>
        <taxon>Pseudonocardiales</taxon>
        <taxon>Pseudonocardiaceae</taxon>
        <taxon>Amycolatopsis</taxon>
    </lineage>
</organism>
<feature type="domain" description="Thioesterase" evidence="2">
    <location>
        <begin position="10"/>
        <end position="217"/>
    </location>
</feature>
<evidence type="ECO:0000313" key="4">
    <source>
        <dbReference type="Proteomes" id="UP001227101"/>
    </source>
</evidence>
<dbReference type="InterPro" id="IPR029058">
    <property type="entry name" value="AB_hydrolase_fold"/>
</dbReference>
<sequence length="230" mass="24801">MTATASTTLRLFGFHHAGGGPTAFAGWQYALGGAVEVVPVALPAGAHPDFAALVERLADDLAPRLEEPYVCYGHSMGALVAYRLARLREARGQRLPDRLLLGAFAAPHLAHPISRARNLTDDELEAWLLSVSDVPAALLGGDGRRAAMLGKLREDLRLCATHREDPRSPLPVPIDVFAGTADPLVPLADARAWSSYSGVDARFHPIPGGHFFPRESKSVFFERLRTILGN</sequence>
<dbReference type="GO" id="GO:0016787">
    <property type="term" value="F:hydrolase activity"/>
    <property type="evidence" value="ECO:0007669"/>
    <property type="project" value="UniProtKB-KW"/>
</dbReference>
<dbReference type="Gene3D" id="3.40.50.1820">
    <property type="entry name" value="alpha/beta hydrolase"/>
    <property type="match status" value="1"/>
</dbReference>
<dbReference type="RefSeq" id="WP_285457371.1">
    <property type="nucleotide sequence ID" value="NZ_CP127173.1"/>
</dbReference>
<comment type="similarity">
    <text evidence="1">Belongs to the thioesterase family.</text>
</comment>
<dbReference type="Proteomes" id="UP001227101">
    <property type="component" value="Chromosome"/>
</dbReference>
<dbReference type="InterPro" id="IPR012223">
    <property type="entry name" value="TEII"/>
</dbReference>
<evidence type="ECO:0000256" key="1">
    <source>
        <dbReference type="ARBA" id="ARBA00007169"/>
    </source>
</evidence>
<dbReference type="SUPFAM" id="SSF53474">
    <property type="entry name" value="alpha/beta-Hydrolases"/>
    <property type="match status" value="1"/>
</dbReference>
<accession>A0ABY8XWP1</accession>
<dbReference type="Pfam" id="PF00975">
    <property type="entry name" value="Thioesterase"/>
    <property type="match status" value="1"/>
</dbReference>
<reference evidence="3 4" key="1">
    <citation type="submission" date="2023-06" db="EMBL/GenBank/DDBJ databases">
        <authorList>
            <person name="Oyuntsetseg B."/>
            <person name="Kim S.B."/>
        </authorList>
    </citation>
    <scope>NUCLEOTIDE SEQUENCE [LARGE SCALE GENOMIC DNA]</scope>
    <source>
        <strain evidence="3 4">2-2</strain>
    </source>
</reference>
<dbReference type="InterPro" id="IPR001031">
    <property type="entry name" value="Thioesterase"/>
</dbReference>
<dbReference type="EMBL" id="CP127173">
    <property type="protein sequence ID" value="WIV59815.1"/>
    <property type="molecule type" value="Genomic_DNA"/>
</dbReference>
<keyword evidence="4" id="KW-1185">Reference proteome</keyword>
<evidence type="ECO:0000259" key="2">
    <source>
        <dbReference type="Pfam" id="PF00975"/>
    </source>
</evidence>
<protein>
    <submittedName>
        <fullName evidence="3">Alpha/beta fold hydrolase</fullName>
    </submittedName>
</protein>
<dbReference type="PANTHER" id="PTHR11487">
    <property type="entry name" value="THIOESTERASE"/>
    <property type="match status" value="1"/>
</dbReference>
<name>A0ABY8XWP1_9PSEU</name>
<evidence type="ECO:0000313" key="3">
    <source>
        <dbReference type="EMBL" id="WIV59815.1"/>
    </source>
</evidence>
<dbReference type="PANTHER" id="PTHR11487:SF0">
    <property type="entry name" value="S-ACYL FATTY ACID SYNTHASE THIOESTERASE, MEDIUM CHAIN"/>
    <property type="match status" value="1"/>
</dbReference>
<keyword evidence="3" id="KW-0378">Hydrolase</keyword>
<proteinExistence type="inferred from homology"/>